<dbReference type="Proteomes" id="UP000094569">
    <property type="component" value="Unassembled WGS sequence"/>
</dbReference>
<dbReference type="Pfam" id="PF08609">
    <property type="entry name" value="Fes1"/>
    <property type="match status" value="1"/>
</dbReference>
<dbReference type="PANTHER" id="PTHR19316">
    <property type="entry name" value="PROTEIN FOLDING REGULATOR"/>
    <property type="match status" value="1"/>
</dbReference>
<evidence type="ECO:0000256" key="5">
    <source>
        <dbReference type="ARBA" id="ARBA00022490"/>
    </source>
</evidence>
<dbReference type="STRING" id="573508.A0A1E3BHJ6"/>
<dbReference type="SUPFAM" id="SSF48371">
    <property type="entry name" value="ARM repeat"/>
    <property type="match status" value="1"/>
</dbReference>
<comment type="function">
    <text evidence="8">Functions as a nucleotide exchange factor (NEF) for Hsp70 chaperones which accelerates the release of ADP. Required for fully efficient Hsp70-mediated folding of proteins.</text>
</comment>
<dbReference type="GO" id="GO:0000774">
    <property type="term" value="F:adenyl-nucleotide exchange factor activity"/>
    <property type="evidence" value="ECO:0007669"/>
    <property type="project" value="TreeGrafter"/>
</dbReference>
<evidence type="ECO:0000256" key="8">
    <source>
        <dbReference type="ARBA" id="ARBA00024912"/>
    </source>
</evidence>
<dbReference type="FunFam" id="1.25.10.10:FF:000434">
    <property type="entry name" value="Hsp70 nucleotide exchange factor fes1"/>
    <property type="match status" value="1"/>
</dbReference>
<dbReference type="GO" id="GO:0005783">
    <property type="term" value="C:endoplasmic reticulum"/>
    <property type="evidence" value="ECO:0007669"/>
    <property type="project" value="TreeGrafter"/>
</dbReference>
<evidence type="ECO:0000256" key="3">
    <source>
        <dbReference type="ARBA" id="ARBA00015214"/>
    </source>
</evidence>
<comment type="similarity">
    <text evidence="2">Belongs to the FES1 family.</text>
</comment>
<comment type="subcellular location">
    <subcellularLocation>
        <location evidence="1">Cytoplasm</location>
    </subcellularLocation>
</comment>
<dbReference type="InterPro" id="IPR050693">
    <property type="entry name" value="Hsp70_NEF-Inhibitors"/>
</dbReference>
<organism evidence="10 11">
    <name type="scientific">Aspergillus cristatus</name>
    <name type="common">Chinese Fuzhuan brick tea-fermentation fungus</name>
    <name type="synonym">Eurotium cristatum</name>
    <dbReference type="NCBI Taxonomy" id="573508"/>
    <lineage>
        <taxon>Eukaryota</taxon>
        <taxon>Fungi</taxon>
        <taxon>Dikarya</taxon>
        <taxon>Ascomycota</taxon>
        <taxon>Pezizomycotina</taxon>
        <taxon>Eurotiomycetes</taxon>
        <taxon>Eurotiomycetidae</taxon>
        <taxon>Eurotiales</taxon>
        <taxon>Aspergillaceae</taxon>
        <taxon>Aspergillus</taxon>
        <taxon>Aspergillus subgen. Aspergillus</taxon>
    </lineage>
</organism>
<evidence type="ECO:0000256" key="2">
    <source>
        <dbReference type="ARBA" id="ARBA00011045"/>
    </source>
</evidence>
<gene>
    <name evidence="10" type="ORF">SI65_03472</name>
</gene>
<name>A0A1E3BHJ6_ASPCR</name>
<proteinExistence type="inferred from homology"/>
<evidence type="ECO:0000256" key="1">
    <source>
        <dbReference type="ARBA" id="ARBA00004496"/>
    </source>
</evidence>
<dbReference type="Pfam" id="PF13513">
    <property type="entry name" value="HEAT_EZ"/>
    <property type="match status" value="1"/>
</dbReference>
<comment type="caution">
    <text evidence="10">The sequence shown here is derived from an EMBL/GenBank/DDBJ whole genome shotgun (WGS) entry which is preliminary data.</text>
</comment>
<dbReference type="EMBL" id="JXNT01000003">
    <property type="protein sequence ID" value="ODM20419.1"/>
    <property type="molecule type" value="Genomic_DNA"/>
</dbReference>
<dbReference type="InterPro" id="IPR011989">
    <property type="entry name" value="ARM-like"/>
</dbReference>
<protein>
    <recommendedName>
        <fullName evidence="4">Hsp70 nucleotide exchange factor FES1</fullName>
    </recommendedName>
    <alternativeName>
        <fullName evidence="3">Hsp70 nucleotide exchange factor fes1</fullName>
    </alternativeName>
</protein>
<evidence type="ECO:0000256" key="7">
    <source>
        <dbReference type="ARBA" id="ARBA00022845"/>
    </source>
</evidence>
<keyword evidence="5" id="KW-0963">Cytoplasm</keyword>
<sequence length="215" mass="23426">MAMDPNLNSLLKWSINQQNTDANATGVAPTESAARGLTPEMLSSLFGGPSDADLMKAAMAALHSDDVDLENKMIAFDNFEQMIEGIDNANNMEPLGLWTPLVQLLEHEEADMRRMSAWCIGTAVQNNEKAQDKLIVLNIFPKLVSMATSDPAPAARKKAVYAISSAVRNYQPSMDELVKHLPDGYPRGEKVDAGDMEAIDAIIDKLRAHPCELSA</sequence>
<reference evidence="10 11" key="1">
    <citation type="journal article" date="2016" name="BMC Genomics">
        <title>Comparative genomic and transcriptomic analyses of the Fuzhuan brick tea-fermentation fungus Aspergillus cristatus.</title>
        <authorList>
            <person name="Ge Y."/>
            <person name="Wang Y."/>
            <person name="Liu Y."/>
            <person name="Tan Y."/>
            <person name="Ren X."/>
            <person name="Zhang X."/>
            <person name="Hyde K.D."/>
            <person name="Liu Y."/>
            <person name="Liu Z."/>
        </authorList>
    </citation>
    <scope>NUCLEOTIDE SEQUENCE [LARGE SCALE GENOMIC DNA]</scope>
    <source>
        <strain evidence="10 11">GZAAS20.1005</strain>
    </source>
</reference>
<dbReference type="OrthoDB" id="10250458at2759"/>
<dbReference type="PANTHER" id="PTHR19316:SF18">
    <property type="entry name" value="HSP70-BINDING PROTEIN 1"/>
    <property type="match status" value="1"/>
</dbReference>
<keyword evidence="7" id="KW-0810">Translation regulation</keyword>
<dbReference type="VEuPathDB" id="FungiDB:SI65_03472"/>
<evidence type="ECO:0000259" key="9">
    <source>
        <dbReference type="Pfam" id="PF08609"/>
    </source>
</evidence>
<dbReference type="InterPro" id="IPR013918">
    <property type="entry name" value="Nucleotide_exch_fac_Fes1"/>
</dbReference>
<feature type="domain" description="Nucleotide exchange factor Fes1" evidence="9">
    <location>
        <begin position="7"/>
        <end position="92"/>
    </location>
</feature>
<dbReference type="Gene3D" id="1.25.10.10">
    <property type="entry name" value="Leucine-rich Repeat Variant"/>
    <property type="match status" value="1"/>
</dbReference>
<keyword evidence="6" id="KW-0677">Repeat</keyword>
<evidence type="ECO:0000256" key="6">
    <source>
        <dbReference type="ARBA" id="ARBA00022737"/>
    </source>
</evidence>
<keyword evidence="11" id="KW-1185">Reference proteome</keyword>
<evidence type="ECO:0000313" key="10">
    <source>
        <dbReference type="EMBL" id="ODM20419.1"/>
    </source>
</evidence>
<dbReference type="AlphaFoldDB" id="A0A1E3BHJ6"/>
<dbReference type="GO" id="GO:0006417">
    <property type="term" value="P:regulation of translation"/>
    <property type="evidence" value="ECO:0007669"/>
    <property type="project" value="UniProtKB-KW"/>
</dbReference>
<dbReference type="InterPro" id="IPR016024">
    <property type="entry name" value="ARM-type_fold"/>
</dbReference>
<accession>A0A1E3BHJ6</accession>
<evidence type="ECO:0000313" key="11">
    <source>
        <dbReference type="Proteomes" id="UP000094569"/>
    </source>
</evidence>
<evidence type="ECO:0000256" key="4">
    <source>
        <dbReference type="ARBA" id="ARBA00020719"/>
    </source>
</evidence>